<reference evidence="1" key="1">
    <citation type="journal article" date="2023" name="Mol. Phylogenet. Evol.">
        <title>Genome-scale phylogeny and comparative genomics of the fungal order Sordariales.</title>
        <authorList>
            <person name="Hensen N."/>
            <person name="Bonometti L."/>
            <person name="Westerberg I."/>
            <person name="Brannstrom I.O."/>
            <person name="Guillou S."/>
            <person name="Cros-Aarteil S."/>
            <person name="Calhoun S."/>
            <person name="Haridas S."/>
            <person name="Kuo A."/>
            <person name="Mondo S."/>
            <person name="Pangilinan J."/>
            <person name="Riley R."/>
            <person name="LaButti K."/>
            <person name="Andreopoulos B."/>
            <person name="Lipzen A."/>
            <person name="Chen C."/>
            <person name="Yan M."/>
            <person name="Daum C."/>
            <person name="Ng V."/>
            <person name="Clum A."/>
            <person name="Steindorff A."/>
            <person name="Ohm R.A."/>
            <person name="Martin F."/>
            <person name="Silar P."/>
            <person name="Natvig D.O."/>
            <person name="Lalanne C."/>
            <person name="Gautier V."/>
            <person name="Ament-Velasquez S.L."/>
            <person name="Kruys A."/>
            <person name="Hutchinson M.I."/>
            <person name="Powell A.J."/>
            <person name="Barry K."/>
            <person name="Miller A.N."/>
            <person name="Grigoriev I.V."/>
            <person name="Debuchy R."/>
            <person name="Gladieux P."/>
            <person name="Hiltunen Thoren M."/>
            <person name="Johannesson H."/>
        </authorList>
    </citation>
    <scope>NUCLEOTIDE SEQUENCE</scope>
    <source>
        <strain evidence="1">CBS 314.62</strain>
    </source>
</reference>
<dbReference type="Proteomes" id="UP001270362">
    <property type="component" value="Unassembled WGS sequence"/>
</dbReference>
<accession>A0AAE0X981</accession>
<evidence type="ECO:0000313" key="1">
    <source>
        <dbReference type="EMBL" id="KAK3688408.1"/>
    </source>
</evidence>
<evidence type="ECO:0000313" key="2">
    <source>
        <dbReference type="Proteomes" id="UP001270362"/>
    </source>
</evidence>
<name>A0AAE0X981_9PEZI</name>
<gene>
    <name evidence="1" type="ORF">B0T22DRAFT_511833</name>
</gene>
<keyword evidence="2" id="KW-1185">Reference proteome</keyword>
<dbReference type="AlphaFoldDB" id="A0AAE0X981"/>
<protein>
    <submittedName>
        <fullName evidence="1">Uncharacterized protein</fullName>
    </submittedName>
</protein>
<sequence>MSGTVTTPADWDAIMADTWLDDHMARPVPCLRCTHTIASLIVDDEEKWVEHFRVFSCWVRKGRPNTACYHCSEAHFIEFDLDALIPSVRRFAKRVWETAEIYLAACSAPCNPRATPETADQTAPEAADQTARRIARQVAREIHRTACDEWNTCYMKFTERLGYDLFSPIAIKETAIICLKRLRDSEWTYEPEGSGAPDERSVLSMLEQVREVQGDLRAGLNELQRQGLARWGVLASHQRYITRQLDSIQERVKMASPDK</sequence>
<reference evidence="1" key="2">
    <citation type="submission" date="2023-06" db="EMBL/GenBank/DDBJ databases">
        <authorList>
            <consortium name="Lawrence Berkeley National Laboratory"/>
            <person name="Haridas S."/>
            <person name="Hensen N."/>
            <person name="Bonometti L."/>
            <person name="Westerberg I."/>
            <person name="Brannstrom I.O."/>
            <person name="Guillou S."/>
            <person name="Cros-Aarteil S."/>
            <person name="Calhoun S."/>
            <person name="Kuo A."/>
            <person name="Mondo S."/>
            <person name="Pangilinan J."/>
            <person name="Riley R."/>
            <person name="Labutti K."/>
            <person name="Andreopoulos B."/>
            <person name="Lipzen A."/>
            <person name="Chen C."/>
            <person name="Yanf M."/>
            <person name="Daum C."/>
            <person name="Ng V."/>
            <person name="Clum A."/>
            <person name="Steindorff A."/>
            <person name="Ohm R."/>
            <person name="Martin F."/>
            <person name="Silar P."/>
            <person name="Natvig D."/>
            <person name="Lalanne C."/>
            <person name="Gautier V."/>
            <person name="Ament-Velasquez S.L."/>
            <person name="Kruys A."/>
            <person name="Hutchinson M.I."/>
            <person name="Powell A.J."/>
            <person name="Barry K."/>
            <person name="Miller A.N."/>
            <person name="Grigoriev I.V."/>
            <person name="Debuchy R."/>
            <person name="Gladieux P."/>
            <person name="Thoren M.H."/>
            <person name="Johannesson H."/>
        </authorList>
    </citation>
    <scope>NUCLEOTIDE SEQUENCE</scope>
    <source>
        <strain evidence="1">CBS 314.62</strain>
    </source>
</reference>
<organism evidence="1 2">
    <name type="scientific">Podospora appendiculata</name>
    <dbReference type="NCBI Taxonomy" id="314037"/>
    <lineage>
        <taxon>Eukaryota</taxon>
        <taxon>Fungi</taxon>
        <taxon>Dikarya</taxon>
        <taxon>Ascomycota</taxon>
        <taxon>Pezizomycotina</taxon>
        <taxon>Sordariomycetes</taxon>
        <taxon>Sordariomycetidae</taxon>
        <taxon>Sordariales</taxon>
        <taxon>Podosporaceae</taxon>
        <taxon>Podospora</taxon>
    </lineage>
</organism>
<dbReference type="EMBL" id="JAULSO010000002">
    <property type="protein sequence ID" value="KAK3688408.1"/>
    <property type="molecule type" value="Genomic_DNA"/>
</dbReference>
<proteinExistence type="predicted"/>
<comment type="caution">
    <text evidence="1">The sequence shown here is derived from an EMBL/GenBank/DDBJ whole genome shotgun (WGS) entry which is preliminary data.</text>
</comment>